<protein>
    <submittedName>
        <fullName evidence="2">Uncharacterized protein</fullName>
    </submittedName>
</protein>
<dbReference type="InterPro" id="IPR008581">
    <property type="entry name" value="DUF863_pln"/>
</dbReference>
<dbReference type="AlphaFoldDB" id="A0A7N0UJM0"/>
<proteinExistence type="predicted"/>
<accession>A0A7N0UJM0</accession>
<feature type="region of interest" description="Disordered" evidence="1">
    <location>
        <begin position="690"/>
        <end position="712"/>
    </location>
</feature>
<dbReference type="Pfam" id="PF05904">
    <property type="entry name" value="DUF863"/>
    <property type="match status" value="2"/>
</dbReference>
<name>A0A7N0UJM0_KALFE</name>
<feature type="compositionally biased region" description="Basic residues" evidence="1">
    <location>
        <begin position="826"/>
        <end position="837"/>
    </location>
</feature>
<feature type="region of interest" description="Disordered" evidence="1">
    <location>
        <begin position="813"/>
        <end position="843"/>
    </location>
</feature>
<dbReference type="Gramene" id="Kaladp0071s0069.1.v1.1">
    <property type="protein sequence ID" value="Kaladp0071s0069.1.v1.1"/>
    <property type="gene ID" value="Kaladp0071s0069.v1.1"/>
</dbReference>
<feature type="compositionally biased region" description="Polar residues" evidence="1">
    <location>
        <begin position="221"/>
        <end position="233"/>
    </location>
</feature>
<dbReference type="Proteomes" id="UP000594263">
    <property type="component" value="Unplaced"/>
</dbReference>
<evidence type="ECO:0000313" key="3">
    <source>
        <dbReference type="Proteomes" id="UP000594263"/>
    </source>
</evidence>
<keyword evidence="3" id="KW-1185">Reference proteome</keyword>
<feature type="compositionally biased region" description="Low complexity" evidence="1">
    <location>
        <begin position="920"/>
        <end position="932"/>
    </location>
</feature>
<sequence>MGTKVQYKSYLPGYHPMGELNDDSNSRTWPVYYGDKPSSNGQFHDPYSQRTIADGYFGYHTEAVKQKMLEHEATFKRQVYELHRVYRVQRDLMDELKMNELQKQSMGIETSMSSCSASQRQDAQRWHASSAFPPSSSSSVKPAVLGAKDFHSTPSFLSGKNPQNGLVSPSNAGSSKDCDVEIIDCRPSKARSKFNLELRADEYIDVEEPKYSSKRPPCVSSYPSNGSCENPPSSSAKMLLGGAVQIDSRGIGARQNNGGLADLNEKIQIQQPNSSSLNFVGCDSSFRSNQQFGSKSQAQAFPQELMLNSHQGRDDSRPRNLNMGQKEKGNWSLMLESALSKGQTAAFPQNLLSDKISVFNKGQEASHFQASQIKTENWKERSEGGSKHSAAGIDFFNRLSGPRQLGTSISTSMSPWDKSGSCVSQKSAADVPHPCFNPAGTLPQSLRSSSKSAWTVGQGWQMNSDSGRDCAYQNGFYKGTCSGPGPTRCPTGGSDYLNRSNGSHVASGLSFSQNGSLSLKGATSVNASAAKGIDLNIVSVGDSHDSVEDTRFDRLNRDHRVADLPWLKSSTGLRNGMISGLDSSAYGMESKRPTAKKIMGVPIFGESPKGASSCRPSLSKEDEMGTARNVRDFDMNLPCESEDKDAKTAGVSRRNHIDLNTCLTEDDALVTISTPGCDSGKRVIRGFDLEAPGETEEEELVQRTPQEPEDSDEDLLTVAVEAIVGISSCRKLTLTENPARDPPEAVPDALKWFSDVISSCANDEDKKLLDEIGENNAEENDTEEDVESMDYFEYMTLQLPETKEEDYLPDYPKPPEPLGAGPFTARTRKGQARRGRPRRDFQRDILPGLTSLARHEVTEDLQTFGGLMRAMGHSWQSGLTRRAGPRRGRPRLTPVQPPNPSPATTPSPIRSPLLPRKPASEASPSPACSPSPQKRTKTTAGRELIHMEDNHRSLTGWGKTTRRPRRQRCPAIGNASFLHIA</sequence>
<evidence type="ECO:0000256" key="1">
    <source>
        <dbReference type="SAM" id="MobiDB-lite"/>
    </source>
</evidence>
<organism evidence="2 3">
    <name type="scientific">Kalanchoe fedtschenkoi</name>
    <name type="common">Lavender scallops</name>
    <name type="synonym">South American air plant</name>
    <dbReference type="NCBI Taxonomy" id="63787"/>
    <lineage>
        <taxon>Eukaryota</taxon>
        <taxon>Viridiplantae</taxon>
        <taxon>Streptophyta</taxon>
        <taxon>Embryophyta</taxon>
        <taxon>Tracheophyta</taxon>
        <taxon>Spermatophyta</taxon>
        <taxon>Magnoliopsida</taxon>
        <taxon>eudicotyledons</taxon>
        <taxon>Gunneridae</taxon>
        <taxon>Pentapetalae</taxon>
        <taxon>Saxifragales</taxon>
        <taxon>Crassulaceae</taxon>
        <taxon>Kalanchoe</taxon>
    </lineage>
</organism>
<reference evidence="2" key="1">
    <citation type="submission" date="2021-01" db="UniProtKB">
        <authorList>
            <consortium name="EnsemblPlants"/>
        </authorList>
    </citation>
    <scope>IDENTIFICATION</scope>
</reference>
<feature type="region of interest" description="Disordered" evidence="1">
    <location>
        <begin position="875"/>
        <end position="966"/>
    </location>
</feature>
<feature type="region of interest" description="Disordered" evidence="1">
    <location>
        <begin position="154"/>
        <end position="173"/>
    </location>
</feature>
<feature type="compositionally biased region" description="Basic and acidic residues" evidence="1">
    <location>
        <begin position="943"/>
        <end position="952"/>
    </location>
</feature>
<feature type="compositionally biased region" description="Pro residues" evidence="1">
    <location>
        <begin position="895"/>
        <end position="905"/>
    </location>
</feature>
<dbReference type="PANTHER" id="PTHR33167">
    <property type="entry name" value="TRANSCRIPTION FACTOR, PUTATIVE (DUF863)-RELATED"/>
    <property type="match status" value="1"/>
</dbReference>
<dbReference type="PANTHER" id="PTHR33167:SF4">
    <property type="entry name" value="TRANSCRIPTION FACTOR, PUTATIVE (DUF863)-RELATED"/>
    <property type="match status" value="1"/>
</dbReference>
<dbReference type="EnsemblPlants" id="Kaladp0071s0069.1.v1.1">
    <property type="protein sequence ID" value="Kaladp0071s0069.1.v1.1"/>
    <property type="gene ID" value="Kaladp0071s0069.v1.1"/>
</dbReference>
<feature type="region of interest" description="Disordered" evidence="1">
    <location>
        <begin position="214"/>
        <end position="233"/>
    </location>
</feature>
<evidence type="ECO:0000313" key="2">
    <source>
        <dbReference type="EnsemblPlants" id="Kaladp0071s0069.1.v1.1"/>
    </source>
</evidence>
<dbReference type="OMA" id="TRNGCGR"/>